<comment type="caution">
    <text evidence="1">The sequence shown here is derived from an EMBL/GenBank/DDBJ whole genome shotgun (WGS) entry which is preliminary data.</text>
</comment>
<evidence type="ECO:0000313" key="2">
    <source>
        <dbReference type="Proteomes" id="UP001153331"/>
    </source>
</evidence>
<proteinExistence type="predicted"/>
<sequence length="294" mass="33832">MTSIATVTNSRTAYTTQSTNFEPEPSASPDSQRFRGYQAHRADTMTEVQTPVAPDHQLEEPAKAQYSFNFSDFLRREYRFGLDPNRPLCRAYQQGHCPLGSRCPDKHHVSSSYNNLVCKHWLRGLCKKGETCEFLHEYNLRRMPECSYYARTQTCSNGDDCLYLHIDPEAKRPSCPHYDRGFCPLGPHCALKHNKKEKICPFYLCGFCPAGPQCKDGAHPRFPTDLKKPEVRIEKSPEELEAERAEREREMMRREEEERERGEERGFRGGRGGRGGWRGNKRGGRGRGRGRGEH</sequence>
<reference evidence="1" key="1">
    <citation type="submission" date="2022-11" db="EMBL/GenBank/DDBJ databases">
        <title>Genome Sequence of Boeremia exigua.</title>
        <authorList>
            <person name="Buettner E."/>
        </authorList>
    </citation>
    <scope>NUCLEOTIDE SEQUENCE</scope>
    <source>
        <strain evidence="1">CU02</strain>
    </source>
</reference>
<protein>
    <submittedName>
        <fullName evidence="1">Uncharacterized protein</fullName>
    </submittedName>
</protein>
<gene>
    <name evidence="1" type="ORF">OPT61_g3017</name>
</gene>
<dbReference type="Proteomes" id="UP001153331">
    <property type="component" value="Unassembled WGS sequence"/>
</dbReference>
<dbReference type="EMBL" id="JAPHNI010000147">
    <property type="protein sequence ID" value="KAJ8115308.1"/>
    <property type="molecule type" value="Genomic_DNA"/>
</dbReference>
<evidence type="ECO:0000313" key="1">
    <source>
        <dbReference type="EMBL" id="KAJ8115308.1"/>
    </source>
</evidence>
<keyword evidence="2" id="KW-1185">Reference proteome</keyword>
<name>A0ACC2IJE5_9PLEO</name>
<organism evidence="1 2">
    <name type="scientific">Boeremia exigua</name>
    <dbReference type="NCBI Taxonomy" id="749465"/>
    <lineage>
        <taxon>Eukaryota</taxon>
        <taxon>Fungi</taxon>
        <taxon>Dikarya</taxon>
        <taxon>Ascomycota</taxon>
        <taxon>Pezizomycotina</taxon>
        <taxon>Dothideomycetes</taxon>
        <taxon>Pleosporomycetidae</taxon>
        <taxon>Pleosporales</taxon>
        <taxon>Pleosporineae</taxon>
        <taxon>Didymellaceae</taxon>
        <taxon>Boeremia</taxon>
    </lineage>
</organism>
<accession>A0ACC2IJE5</accession>